<evidence type="ECO:0000256" key="14">
    <source>
        <dbReference type="ARBA" id="ARBA00023329"/>
    </source>
</evidence>
<dbReference type="InterPro" id="IPR036259">
    <property type="entry name" value="MFS_trans_sf"/>
</dbReference>
<dbReference type="AlphaFoldDB" id="A0AAW0YF60"/>
<keyword evidence="27" id="KW-0732">Signal</keyword>
<evidence type="ECO:0000256" key="11">
    <source>
        <dbReference type="ARBA" id="ARBA00023136"/>
    </source>
</evidence>
<evidence type="ECO:0000256" key="19">
    <source>
        <dbReference type="ARBA" id="ARBA00051447"/>
    </source>
</evidence>
<evidence type="ECO:0000256" key="16">
    <source>
        <dbReference type="ARBA" id="ARBA00050554"/>
    </source>
</evidence>
<keyword evidence="13" id="KW-0458">Lysosome</keyword>
<comment type="caution">
    <text evidence="29">The sequence shown here is derived from an EMBL/GenBank/DDBJ whole genome shotgun (WGS) entry which is preliminary data.</text>
</comment>
<comment type="function">
    <text evidence="21">Receptor for CM101, a polysaccharide produced by group B Streptococcus with antipathoangiogenic properties.</text>
</comment>
<feature type="transmembrane region" description="Helical" evidence="26">
    <location>
        <begin position="223"/>
        <end position="241"/>
    </location>
</feature>
<feature type="transmembrane region" description="Helical" evidence="26">
    <location>
        <begin position="414"/>
        <end position="437"/>
    </location>
</feature>
<keyword evidence="7 26" id="KW-0812">Transmembrane</keyword>
<feature type="domain" description="Major facilitator superfamily (MFS) profile" evidence="28">
    <location>
        <begin position="63"/>
        <end position="438"/>
    </location>
</feature>
<feature type="transmembrane region" description="Helical" evidence="26">
    <location>
        <begin position="158"/>
        <end position="178"/>
    </location>
</feature>
<evidence type="ECO:0000256" key="22">
    <source>
        <dbReference type="ARBA" id="ARBA00069713"/>
    </source>
</evidence>
<evidence type="ECO:0000256" key="3">
    <source>
        <dbReference type="ARBA" id="ARBA00004638"/>
    </source>
</evidence>
<keyword evidence="8" id="KW-0769">Symport</keyword>
<evidence type="ECO:0000256" key="26">
    <source>
        <dbReference type="SAM" id="Phobius"/>
    </source>
</evidence>
<keyword evidence="12" id="KW-0325">Glycoprotein</keyword>
<evidence type="ECO:0000313" key="30">
    <source>
        <dbReference type="Proteomes" id="UP001445076"/>
    </source>
</evidence>
<feature type="transmembrane region" description="Helical" evidence="26">
    <location>
        <begin position="128"/>
        <end position="146"/>
    </location>
</feature>
<dbReference type="FunFam" id="1.20.1250.20:FF:000003">
    <property type="entry name" value="Solute carrier family 17 member 3"/>
    <property type="match status" value="1"/>
</dbReference>
<evidence type="ECO:0000256" key="18">
    <source>
        <dbReference type="ARBA" id="ARBA00051403"/>
    </source>
</evidence>
<feature type="chain" id="PRO_5043979466" description="Sialin" evidence="27">
    <location>
        <begin position="23"/>
        <end position="438"/>
    </location>
</feature>
<name>A0AAW0YF60_CHEQU</name>
<evidence type="ECO:0000256" key="24">
    <source>
        <dbReference type="ARBA" id="ARBA00081195"/>
    </source>
</evidence>
<proteinExistence type="predicted"/>
<organism evidence="29 30">
    <name type="scientific">Cherax quadricarinatus</name>
    <name type="common">Australian red claw crayfish</name>
    <dbReference type="NCBI Taxonomy" id="27406"/>
    <lineage>
        <taxon>Eukaryota</taxon>
        <taxon>Metazoa</taxon>
        <taxon>Ecdysozoa</taxon>
        <taxon>Arthropoda</taxon>
        <taxon>Crustacea</taxon>
        <taxon>Multicrustacea</taxon>
        <taxon>Malacostraca</taxon>
        <taxon>Eumalacostraca</taxon>
        <taxon>Eucarida</taxon>
        <taxon>Decapoda</taxon>
        <taxon>Pleocyemata</taxon>
        <taxon>Astacidea</taxon>
        <taxon>Parastacoidea</taxon>
        <taxon>Parastacidae</taxon>
        <taxon>Cherax</taxon>
    </lineage>
</organism>
<dbReference type="PANTHER" id="PTHR11662:SF399">
    <property type="entry name" value="FI19708P1-RELATED"/>
    <property type="match status" value="1"/>
</dbReference>
<comment type="catalytic activity">
    <reaction evidence="18">
        <text>N-acetyl-L-aspartyl-L-glutamate(out) = N-acetyl-L-aspartyl-L-glutamate(in)</text>
        <dbReference type="Rhea" id="RHEA:72599"/>
        <dbReference type="ChEBI" id="CHEBI:76931"/>
    </reaction>
    <physiologicalReaction direction="left-to-right" evidence="18">
        <dbReference type="Rhea" id="RHEA:72600"/>
    </physiologicalReaction>
</comment>
<protein>
    <recommendedName>
        <fullName evidence="22">Sialin</fullName>
    </recommendedName>
    <alternativeName>
        <fullName evidence="25">H(+)/nitrate cotransporter</fullName>
    </alternativeName>
    <alternativeName>
        <fullName evidence="23">H(+)/sialic acid cotransporter</fullName>
    </alternativeName>
    <alternativeName>
        <fullName evidence="24">Vesicular excitatory amino acid transporter</fullName>
    </alternativeName>
</protein>
<keyword evidence="10" id="KW-0770">Synapse</keyword>
<dbReference type="Proteomes" id="UP001445076">
    <property type="component" value="Unassembled WGS sequence"/>
</dbReference>
<evidence type="ECO:0000256" key="10">
    <source>
        <dbReference type="ARBA" id="ARBA00023018"/>
    </source>
</evidence>
<gene>
    <name evidence="29" type="ORF">OTU49_014760</name>
</gene>
<comment type="catalytic activity">
    <reaction evidence="16">
        <text>L-aspartate(out) = L-aspartate(in)</text>
        <dbReference type="Rhea" id="RHEA:66332"/>
        <dbReference type="ChEBI" id="CHEBI:29991"/>
    </reaction>
    <physiologicalReaction direction="left-to-right" evidence="16">
        <dbReference type="Rhea" id="RHEA:66333"/>
    </physiologicalReaction>
</comment>
<dbReference type="GO" id="GO:0006820">
    <property type="term" value="P:monoatomic anion transport"/>
    <property type="evidence" value="ECO:0007669"/>
    <property type="project" value="TreeGrafter"/>
</dbReference>
<sequence length="438" mass="49385">MRNWNFLHLWSWLLSHVRYSRVNLVDDLKHQSPPNLQQKDDENMGHSNSPDLRFGKRHVLIILLFLGFAGVYAMRVNLSVAIVAMVKSHPHSQKQIVRVDDTCPVSVSQKRQAMSSEIKGEFDWDEKTQGMILGSFFYGYLLTNYLGGRLAERLGGRLIFGAGVTLTGLLTVISPMAARHSSTAFVIIRILEGMTEGVTFPAMNVMMSYWIPPQERARSLARIVGGCQIGTVVTLSISGWLTQTEWGWPSVFIIFGLYGLAWGCFWFMYAYDSPDLHPTISTTEKLYIKHGTGDHRKNERLDVPWQSIFTSTPFLVVIAAHVGQNWGFYCILTELPTYLKNIQHFDMKQNGILSAMPYLVMWLFSLVYSTYMDHLLEKGILSTKQIRQLSTVIATYIPMISLLLIPWAGCDGHLVVVLICIAVGTTGASFCGMHCAFQ</sequence>
<dbReference type="PANTHER" id="PTHR11662">
    <property type="entry name" value="SOLUTE CARRIER FAMILY 17"/>
    <property type="match status" value="1"/>
</dbReference>
<feature type="transmembrane region" description="Helical" evidence="26">
    <location>
        <begin position="389"/>
        <end position="408"/>
    </location>
</feature>
<evidence type="ECO:0000256" key="21">
    <source>
        <dbReference type="ARBA" id="ARBA00056891"/>
    </source>
</evidence>
<dbReference type="GO" id="GO:0005765">
    <property type="term" value="C:lysosomal membrane"/>
    <property type="evidence" value="ECO:0007669"/>
    <property type="project" value="UniProtKB-SubCell"/>
</dbReference>
<feature type="non-terminal residue" evidence="29">
    <location>
        <position position="438"/>
    </location>
</feature>
<dbReference type="Pfam" id="PF07690">
    <property type="entry name" value="MFS_1"/>
    <property type="match status" value="1"/>
</dbReference>
<comment type="catalytic activity">
    <reaction evidence="15">
        <text>2 nitrate(out) + H(+)(out) = 2 nitrate(in) + H(+)(in)</text>
        <dbReference type="Rhea" id="RHEA:71539"/>
        <dbReference type="ChEBI" id="CHEBI:15378"/>
        <dbReference type="ChEBI" id="CHEBI:17632"/>
    </reaction>
    <physiologicalReaction direction="left-to-right" evidence="15">
        <dbReference type="Rhea" id="RHEA:71540"/>
    </physiologicalReaction>
</comment>
<reference evidence="29 30" key="1">
    <citation type="journal article" date="2024" name="BMC Genomics">
        <title>Genome assembly of redclaw crayfish (Cherax quadricarinatus) provides insights into its immune adaptation and hypoxia tolerance.</title>
        <authorList>
            <person name="Liu Z."/>
            <person name="Zheng J."/>
            <person name="Li H."/>
            <person name="Fang K."/>
            <person name="Wang S."/>
            <person name="He J."/>
            <person name="Zhou D."/>
            <person name="Weng S."/>
            <person name="Chi M."/>
            <person name="Gu Z."/>
            <person name="He J."/>
            <person name="Li F."/>
            <person name="Wang M."/>
        </authorList>
    </citation>
    <scope>NUCLEOTIDE SEQUENCE [LARGE SCALE GENOMIC DNA]</scope>
    <source>
        <strain evidence="29">ZL_2023a</strain>
    </source>
</reference>
<evidence type="ECO:0000256" key="5">
    <source>
        <dbReference type="ARBA" id="ARBA00022448"/>
    </source>
</evidence>
<dbReference type="GO" id="GO:0016323">
    <property type="term" value="C:basolateral plasma membrane"/>
    <property type="evidence" value="ECO:0007669"/>
    <property type="project" value="UniProtKB-SubCell"/>
</dbReference>
<evidence type="ECO:0000259" key="28">
    <source>
        <dbReference type="PROSITE" id="PS50850"/>
    </source>
</evidence>
<evidence type="ECO:0000256" key="20">
    <source>
        <dbReference type="ARBA" id="ARBA00051612"/>
    </source>
</evidence>
<evidence type="ECO:0000256" key="25">
    <source>
        <dbReference type="ARBA" id="ARBA00081925"/>
    </source>
</evidence>
<dbReference type="SUPFAM" id="SSF103473">
    <property type="entry name" value="MFS general substrate transporter"/>
    <property type="match status" value="1"/>
</dbReference>
<comment type="catalytic activity">
    <reaction evidence="20">
        <text>D-glucuronate(out) + H(+)(out) = D-glucuronate(in) + H(+)(in)</text>
        <dbReference type="Rhea" id="RHEA:72591"/>
        <dbReference type="ChEBI" id="CHEBI:15378"/>
        <dbReference type="ChEBI" id="CHEBI:58720"/>
    </reaction>
    <physiologicalReaction direction="left-to-right" evidence="20">
        <dbReference type="Rhea" id="RHEA:72592"/>
    </physiologicalReaction>
</comment>
<evidence type="ECO:0000256" key="7">
    <source>
        <dbReference type="ARBA" id="ARBA00022692"/>
    </source>
</evidence>
<evidence type="ECO:0000256" key="13">
    <source>
        <dbReference type="ARBA" id="ARBA00023228"/>
    </source>
</evidence>
<keyword evidence="6" id="KW-1003">Cell membrane</keyword>
<dbReference type="GO" id="GO:0046942">
    <property type="term" value="P:carboxylic acid transport"/>
    <property type="evidence" value="ECO:0007669"/>
    <property type="project" value="UniProtKB-ARBA"/>
</dbReference>
<feature type="transmembrane region" description="Helical" evidence="26">
    <location>
        <begin position="305"/>
        <end position="329"/>
    </location>
</feature>
<evidence type="ECO:0000256" key="2">
    <source>
        <dbReference type="ARBA" id="ARBA00004554"/>
    </source>
</evidence>
<dbReference type="Gene3D" id="1.20.1250.20">
    <property type="entry name" value="MFS general substrate transporter like domains"/>
    <property type="match status" value="2"/>
</dbReference>
<feature type="transmembrane region" description="Helical" evidence="26">
    <location>
        <begin position="247"/>
        <end position="271"/>
    </location>
</feature>
<evidence type="ECO:0000313" key="29">
    <source>
        <dbReference type="EMBL" id="KAK8750282.1"/>
    </source>
</evidence>
<keyword evidence="30" id="KW-1185">Reference proteome</keyword>
<feature type="signal peptide" evidence="27">
    <location>
        <begin position="1"/>
        <end position="22"/>
    </location>
</feature>
<dbReference type="InterPro" id="IPR011701">
    <property type="entry name" value="MFS"/>
</dbReference>
<keyword evidence="5" id="KW-0813">Transport</keyword>
<dbReference type="GO" id="GO:0030672">
    <property type="term" value="C:synaptic vesicle membrane"/>
    <property type="evidence" value="ECO:0007669"/>
    <property type="project" value="UniProtKB-SubCell"/>
</dbReference>
<evidence type="ECO:0000256" key="15">
    <source>
        <dbReference type="ARBA" id="ARBA00050101"/>
    </source>
</evidence>
<keyword evidence="11 26" id="KW-0472">Membrane</keyword>
<dbReference type="FunFam" id="1.20.1250.20:FF:000067">
    <property type="entry name" value="sialin isoform X2"/>
    <property type="match status" value="1"/>
</dbReference>
<evidence type="ECO:0000256" key="1">
    <source>
        <dbReference type="ARBA" id="ARBA00004432"/>
    </source>
</evidence>
<evidence type="ECO:0000256" key="8">
    <source>
        <dbReference type="ARBA" id="ARBA00022847"/>
    </source>
</evidence>
<evidence type="ECO:0000256" key="27">
    <source>
        <dbReference type="SAM" id="SignalP"/>
    </source>
</evidence>
<keyword evidence="9 26" id="KW-1133">Transmembrane helix</keyword>
<comment type="subcellular location">
    <subcellularLocation>
        <location evidence="2">Basolateral cell membrane</location>
        <topology evidence="2">Multi-pass membrane protein</topology>
    </subcellularLocation>
    <subcellularLocation>
        <location evidence="3">Cytoplasmic vesicle</location>
        <location evidence="3">Secretory vesicle membrane</location>
        <topology evidence="3">Multi-pass membrane protein</topology>
    </subcellularLocation>
    <subcellularLocation>
        <location evidence="1">Cytoplasmic vesicle</location>
        <location evidence="1">Secretory vesicle</location>
        <location evidence="1">Synaptic vesicle membrane</location>
    </subcellularLocation>
    <subcellularLocation>
        <location evidence="4">Lysosome membrane</location>
    </subcellularLocation>
</comment>
<dbReference type="PROSITE" id="PS50850">
    <property type="entry name" value="MFS"/>
    <property type="match status" value="1"/>
</dbReference>
<feature type="transmembrane region" description="Helical" evidence="26">
    <location>
        <begin position="349"/>
        <end position="368"/>
    </location>
</feature>
<evidence type="ECO:0000256" key="23">
    <source>
        <dbReference type="ARBA" id="ARBA00080244"/>
    </source>
</evidence>
<evidence type="ECO:0000256" key="6">
    <source>
        <dbReference type="ARBA" id="ARBA00022475"/>
    </source>
</evidence>
<dbReference type="InterPro" id="IPR020846">
    <property type="entry name" value="MFS_dom"/>
</dbReference>
<dbReference type="InterPro" id="IPR050382">
    <property type="entry name" value="MFS_Na/Anion_cotransporter"/>
</dbReference>
<evidence type="ECO:0000256" key="4">
    <source>
        <dbReference type="ARBA" id="ARBA00004656"/>
    </source>
</evidence>
<comment type="catalytic activity">
    <reaction evidence="19">
        <text>L-glutamate(out) = L-glutamate(in)</text>
        <dbReference type="Rhea" id="RHEA:66336"/>
        <dbReference type="ChEBI" id="CHEBI:29985"/>
    </reaction>
    <physiologicalReaction direction="left-to-right" evidence="19">
        <dbReference type="Rhea" id="RHEA:66337"/>
    </physiologicalReaction>
</comment>
<keyword evidence="14" id="KW-0968">Cytoplasmic vesicle</keyword>
<evidence type="ECO:0000256" key="9">
    <source>
        <dbReference type="ARBA" id="ARBA00022989"/>
    </source>
</evidence>
<dbReference type="EMBL" id="JARKIK010000007">
    <property type="protein sequence ID" value="KAK8750282.1"/>
    <property type="molecule type" value="Genomic_DNA"/>
</dbReference>
<evidence type="ECO:0000256" key="12">
    <source>
        <dbReference type="ARBA" id="ARBA00023180"/>
    </source>
</evidence>
<feature type="transmembrane region" description="Helical" evidence="26">
    <location>
        <begin position="59"/>
        <end position="86"/>
    </location>
</feature>
<comment type="catalytic activity">
    <reaction evidence="17">
        <text>N-acetylneuraminate(in) + H(+)(in) = N-acetylneuraminate(out) + H(+)(out)</text>
        <dbReference type="Rhea" id="RHEA:28987"/>
        <dbReference type="ChEBI" id="CHEBI:15378"/>
        <dbReference type="ChEBI" id="CHEBI:35418"/>
    </reaction>
    <physiologicalReaction direction="right-to-left" evidence="17">
        <dbReference type="Rhea" id="RHEA:28989"/>
    </physiologicalReaction>
</comment>
<dbReference type="GO" id="GO:0015293">
    <property type="term" value="F:symporter activity"/>
    <property type="evidence" value="ECO:0007669"/>
    <property type="project" value="UniProtKB-KW"/>
</dbReference>
<accession>A0AAW0YF60</accession>
<evidence type="ECO:0000256" key="17">
    <source>
        <dbReference type="ARBA" id="ARBA00050625"/>
    </source>
</evidence>